<name>A0C281_PARTE</name>
<dbReference type="InParanoid" id="A0C281"/>
<accession>A0C281</accession>
<sequence length="225" mass="26784">MFSAVPSEEFDEIIYSFQIQLFFQGFDFTETKFDVKFDKKQLEPFATQTIAVCLSKWMHSQQKSIRMLKYEKTLKRNKLRNEEIKKIRSKKGNYIKTILSLIIEVHELYMKFKSKVILKPSENRRIEIPCVITQSYQKRLKKKKGPQVFNLQQIQQKTTFPLLIQIEQLVAKITQILVRVIIGFGRIFCCYISYQVGQKEIGQINLEILITNTYYINQLIIKFIY</sequence>
<organism evidence="1 2">
    <name type="scientific">Paramecium tetraurelia</name>
    <dbReference type="NCBI Taxonomy" id="5888"/>
    <lineage>
        <taxon>Eukaryota</taxon>
        <taxon>Sar</taxon>
        <taxon>Alveolata</taxon>
        <taxon>Ciliophora</taxon>
        <taxon>Intramacronucleata</taxon>
        <taxon>Oligohymenophorea</taxon>
        <taxon>Peniculida</taxon>
        <taxon>Parameciidae</taxon>
        <taxon>Paramecium</taxon>
    </lineage>
</organism>
<dbReference type="AlphaFoldDB" id="A0C281"/>
<gene>
    <name evidence="1" type="ORF">GSPATT00034375001</name>
</gene>
<dbReference type="KEGG" id="ptm:GSPATT00034375001"/>
<evidence type="ECO:0000313" key="1">
    <source>
        <dbReference type="EMBL" id="CAK64898.1"/>
    </source>
</evidence>
<dbReference type="HOGENOM" id="CLU_1231910_0_0_1"/>
<proteinExistence type="predicted"/>
<dbReference type="GeneID" id="5018078"/>
<evidence type="ECO:0000313" key="2">
    <source>
        <dbReference type="Proteomes" id="UP000000600"/>
    </source>
</evidence>
<dbReference type="EMBL" id="CT868035">
    <property type="protein sequence ID" value="CAK64898.1"/>
    <property type="molecule type" value="Genomic_DNA"/>
</dbReference>
<evidence type="ECO:0008006" key="3">
    <source>
        <dbReference type="Google" id="ProtNLM"/>
    </source>
</evidence>
<dbReference type="Proteomes" id="UP000000600">
    <property type="component" value="Unassembled WGS sequence"/>
</dbReference>
<reference evidence="1 2" key="1">
    <citation type="journal article" date="2006" name="Nature">
        <title>Global trends of whole-genome duplications revealed by the ciliate Paramecium tetraurelia.</title>
        <authorList>
            <consortium name="Genoscope"/>
            <person name="Aury J.-M."/>
            <person name="Jaillon O."/>
            <person name="Duret L."/>
            <person name="Noel B."/>
            <person name="Jubin C."/>
            <person name="Porcel B.M."/>
            <person name="Segurens B."/>
            <person name="Daubin V."/>
            <person name="Anthouard V."/>
            <person name="Aiach N."/>
            <person name="Arnaiz O."/>
            <person name="Billaut A."/>
            <person name="Beisson J."/>
            <person name="Blanc I."/>
            <person name="Bouhouche K."/>
            <person name="Camara F."/>
            <person name="Duharcourt S."/>
            <person name="Guigo R."/>
            <person name="Gogendeau D."/>
            <person name="Katinka M."/>
            <person name="Keller A.-M."/>
            <person name="Kissmehl R."/>
            <person name="Klotz C."/>
            <person name="Koll F."/>
            <person name="Le Moue A."/>
            <person name="Lepere C."/>
            <person name="Malinsky S."/>
            <person name="Nowacki M."/>
            <person name="Nowak J.K."/>
            <person name="Plattner H."/>
            <person name="Poulain J."/>
            <person name="Ruiz F."/>
            <person name="Serrano V."/>
            <person name="Zagulski M."/>
            <person name="Dessen P."/>
            <person name="Betermier M."/>
            <person name="Weissenbach J."/>
            <person name="Scarpelli C."/>
            <person name="Schachter V."/>
            <person name="Sperling L."/>
            <person name="Meyer E."/>
            <person name="Cohen J."/>
            <person name="Wincker P."/>
        </authorList>
    </citation>
    <scope>NUCLEOTIDE SEQUENCE [LARGE SCALE GENOMIC DNA]</scope>
    <source>
        <strain evidence="1 2">Stock d4-2</strain>
    </source>
</reference>
<protein>
    <recommendedName>
        <fullName evidence="3">Transmembrane protein</fullName>
    </recommendedName>
</protein>
<keyword evidence="2" id="KW-1185">Reference proteome</keyword>
<dbReference type="RefSeq" id="XP_001432295.1">
    <property type="nucleotide sequence ID" value="XM_001432258.1"/>
</dbReference>